<evidence type="ECO:0000256" key="6">
    <source>
        <dbReference type="ARBA" id="ARBA00023242"/>
    </source>
</evidence>
<dbReference type="OrthoDB" id="365981at2759"/>
<feature type="domain" description="Origin recognition complex subunit 5 C-terminal" evidence="8">
    <location>
        <begin position="348"/>
        <end position="501"/>
    </location>
</feature>
<gene>
    <name evidence="10" type="ORF">CFIMG_007372RA00001</name>
</gene>
<comment type="similarity">
    <text evidence="2">Belongs to the ORC5 family.</text>
</comment>
<evidence type="ECO:0000256" key="1">
    <source>
        <dbReference type="ARBA" id="ARBA00004123"/>
    </source>
</evidence>
<evidence type="ECO:0000256" key="3">
    <source>
        <dbReference type="ARBA" id="ARBA00022705"/>
    </source>
</evidence>
<feature type="domain" description="Orc1-like AAA ATPase" evidence="7">
    <location>
        <begin position="20"/>
        <end position="173"/>
    </location>
</feature>
<dbReference type="AlphaFoldDB" id="A0A2C5WXV5"/>
<keyword evidence="4" id="KW-0547">Nucleotide-binding</keyword>
<evidence type="ECO:0000313" key="10">
    <source>
        <dbReference type="EMBL" id="PHH50623.1"/>
    </source>
</evidence>
<keyword evidence="6" id="KW-0539">Nucleus</keyword>
<dbReference type="InterPro" id="IPR048866">
    <property type="entry name" value="ORC5_lid"/>
</dbReference>
<dbReference type="GO" id="GO:0006270">
    <property type="term" value="P:DNA replication initiation"/>
    <property type="evidence" value="ECO:0007669"/>
    <property type="project" value="TreeGrafter"/>
</dbReference>
<sequence length="503" mass="55076">MSIFQAPGLELMQDLLQSHPCRSLQIETLATLLHPNAAIARNIVVYGPEASGKSAIVEGVVSRISQASDDEWMFKCAIVKSVQCITLRHMFERSLALIQEALGIQEKVPRCDNLAQFTSELSQILGMWTAEGADVRPARRHFALVFDGIQGQREATGTLAAGLARLAEIVPCLVCVFIAPVPPPSFLRTTTVLNVHFPNYAKHEFVKILALSTPPSIADLSDQETHDLWIRFCGTVHDSLAKAAIRTLPLLRSSCERLWPLFVAPIELGTHDAKEFSKLLIAARMHFQDEALINPSLVSAQPILTKPAILPFTEVFTGDFAASSSSVLATTTPTSDPMPSKKDLAVLLPTMPRLILIAAYLASHNPVRHDITVFSTFHHGKKKKRGGLASTLPQRAPRSKHRKIARKLLGAHSFVMERMMAILAAVRSEWAAAVGLPVQQTTGIDGDIGLAMATLTSLRLLVRVGAGSDLLDRGSRWRITVTWDDVRSIGRSVGLEIEDWLVE</sequence>
<dbReference type="InterPro" id="IPR020796">
    <property type="entry name" value="ORC5"/>
</dbReference>
<evidence type="ECO:0000259" key="7">
    <source>
        <dbReference type="Pfam" id="PF13191"/>
    </source>
</evidence>
<dbReference type="InterPro" id="IPR047088">
    <property type="entry name" value="ORC5_C"/>
</dbReference>
<keyword evidence="11" id="KW-1185">Reference proteome</keyword>
<dbReference type="InterPro" id="IPR041664">
    <property type="entry name" value="AAA_16"/>
</dbReference>
<comment type="caution">
    <text evidence="10">The sequence shown here is derived from an EMBL/GenBank/DDBJ whole genome shotgun (WGS) entry which is preliminary data.</text>
</comment>
<dbReference type="PANTHER" id="PTHR12705">
    <property type="entry name" value="ORIGIN RECOGNITION COMPLEX SUBUNIT 5"/>
    <property type="match status" value="1"/>
</dbReference>
<keyword evidence="5" id="KW-0067">ATP-binding</keyword>
<reference evidence="10 11" key="2">
    <citation type="journal article" date="2013" name="IMA Fungus">
        <title>IMA Genome-F 1: Ceratocystis fimbriata: Draft nuclear genome sequence for the plant pathogen, Ceratocystis fimbriata.</title>
        <authorList>
            <person name="Wilken P.M."/>
            <person name="Steenkamp E.T."/>
            <person name="Wingfield M.J."/>
            <person name="de Beer Z.W."/>
            <person name="Wingfield B.D."/>
        </authorList>
    </citation>
    <scope>NUCLEOTIDE SEQUENCE [LARGE SCALE GENOMIC DNA]</scope>
    <source>
        <strain evidence="10 11">CBS 114723</strain>
    </source>
</reference>
<dbReference type="GO" id="GO:0005664">
    <property type="term" value="C:nuclear origin of replication recognition complex"/>
    <property type="evidence" value="ECO:0007669"/>
    <property type="project" value="TreeGrafter"/>
</dbReference>
<name>A0A2C5WXV5_9PEZI</name>
<evidence type="ECO:0000313" key="11">
    <source>
        <dbReference type="Proteomes" id="UP000222788"/>
    </source>
</evidence>
<evidence type="ECO:0000256" key="4">
    <source>
        <dbReference type="ARBA" id="ARBA00022741"/>
    </source>
</evidence>
<comment type="subcellular location">
    <subcellularLocation>
        <location evidence="1">Nucleus</location>
    </subcellularLocation>
</comment>
<dbReference type="Pfam" id="PF14630">
    <property type="entry name" value="ORC5_C"/>
    <property type="match status" value="1"/>
</dbReference>
<feature type="domain" description="ORC5 lid" evidence="9">
    <location>
        <begin position="229"/>
        <end position="288"/>
    </location>
</feature>
<accession>A0A2C5WXV5</accession>
<dbReference type="GO" id="GO:0003688">
    <property type="term" value="F:DNA replication origin binding"/>
    <property type="evidence" value="ECO:0007669"/>
    <property type="project" value="TreeGrafter"/>
</dbReference>
<organism evidence="10 11">
    <name type="scientific">Ceratocystis fimbriata CBS 114723</name>
    <dbReference type="NCBI Taxonomy" id="1035309"/>
    <lineage>
        <taxon>Eukaryota</taxon>
        <taxon>Fungi</taxon>
        <taxon>Dikarya</taxon>
        <taxon>Ascomycota</taxon>
        <taxon>Pezizomycotina</taxon>
        <taxon>Sordariomycetes</taxon>
        <taxon>Hypocreomycetidae</taxon>
        <taxon>Microascales</taxon>
        <taxon>Ceratocystidaceae</taxon>
        <taxon>Ceratocystis</taxon>
    </lineage>
</organism>
<evidence type="ECO:0000259" key="8">
    <source>
        <dbReference type="Pfam" id="PF14630"/>
    </source>
</evidence>
<reference evidence="10 11" key="1">
    <citation type="journal article" date="2013" name="Fungal Biol.">
        <title>Analysis of microsatellite markers in the genome of the plant pathogen Ceratocystis fimbriata.</title>
        <authorList>
            <person name="Simpson M.C."/>
            <person name="Wilken P.M."/>
            <person name="Coetzee M.P."/>
            <person name="Wingfield M.J."/>
            <person name="Wingfield B.D."/>
        </authorList>
    </citation>
    <scope>NUCLEOTIDE SEQUENCE [LARGE SCALE GENOMIC DNA]</scope>
    <source>
        <strain evidence="10 11">CBS 114723</strain>
    </source>
</reference>
<proteinExistence type="inferred from homology"/>
<evidence type="ECO:0000256" key="2">
    <source>
        <dbReference type="ARBA" id="ARBA00006269"/>
    </source>
</evidence>
<dbReference type="Pfam" id="PF21639">
    <property type="entry name" value="ORC5_lid"/>
    <property type="match status" value="1"/>
</dbReference>
<dbReference type="Gene3D" id="3.40.50.300">
    <property type="entry name" value="P-loop containing nucleotide triphosphate hydrolases"/>
    <property type="match status" value="1"/>
</dbReference>
<evidence type="ECO:0000256" key="5">
    <source>
        <dbReference type="ARBA" id="ARBA00022840"/>
    </source>
</evidence>
<keyword evidence="3" id="KW-0235">DNA replication</keyword>
<dbReference type="STRING" id="1035309.A0A2C5WXV5"/>
<dbReference type="EMBL" id="APWK03000121">
    <property type="protein sequence ID" value="PHH50623.1"/>
    <property type="molecule type" value="Genomic_DNA"/>
</dbReference>
<evidence type="ECO:0000259" key="9">
    <source>
        <dbReference type="Pfam" id="PF21639"/>
    </source>
</evidence>
<dbReference type="PANTHER" id="PTHR12705:SF0">
    <property type="entry name" value="ORIGIN RECOGNITION COMPLEX SUBUNIT 5"/>
    <property type="match status" value="1"/>
</dbReference>
<dbReference type="InterPro" id="IPR027417">
    <property type="entry name" value="P-loop_NTPase"/>
</dbReference>
<dbReference type="Proteomes" id="UP000222788">
    <property type="component" value="Unassembled WGS sequence"/>
</dbReference>
<dbReference type="Pfam" id="PF13191">
    <property type="entry name" value="AAA_16"/>
    <property type="match status" value="1"/>
</dbReference>
<protein>
    <submittedName>
        <fullName evidence="10">Uncharacterized protein</fullName>
    </submittedName>
</protein>